<dbReference type="CDD" id="cd18186">
    <property type="entry name" value="BTB_POZ_ZBTB_KLHL-like"/>
    <property type="match status" value="1"/>
</dbReference>
<name>A0A5C3LLA8_9AGAR</name>
<dbReference type="Proteomes" id="UP000308652">
    <property type="component" value="Unassembled WGS sequence"/>
</dbReference>
<dbReference type="Gene3D" id="3.30.710.10">
    <property type="entry name" value="Potassium Channel Kv1.1, Chain A"/>
    <property type="match status" value="1"/>
</dbReference>
<evidence type="ECO:0000313" key="2">
    <source>
        <dbReference type="Proteomes" id="UP000308652"/>
    </source>
</evidence>
<keyword evidence="2" id="KW-1185">Reference proteome</keyword>
<dbReference type="EMBL" id="ML213639">
    <property type="protein sequence ID" value="TFK33929.1"/>
    <property type="molecule type" value="Genomic_DNA"/>
</dbReference>
<gene>
    <name evidence="1" type="ORF">BDQ12DRAFT_669854</name>
</gene>
<dbReference type="SUPFAM" id="SSF54695">
    <property type="entry name" value="POZ domain"/>
    <property type="match status" value="1"/>
</dbReference>
<dbReference type="InterPro" id="IPR011333">
    <property type="entry name" value="SKP1/BTB/POZ_sf"/>
</dbReference>
<reference evidence="1 2" key="1">
    <citation type="journal article" date="2019" name="Nat. Ecol. Evol.">
        <title>Megaphylogeny resolves global patterns of mushroom evolution.</title>
        <authorList>
            <person name="Varga T."/>
            <person name="Krizsan K."/>
            <person name="Foldi C."/>
            <person name="Dima B."/>
            <person name="Sanchez-Garcia M."/>
            <person name="Sanchez-Ramirez S."/>
            <person name="Szollosi G.J."/>
            <person name="Szarkandi J.G."/>
            <person name="Papp V."/>
            <person name="Albert L."/>
            <person name="Andreopoulos W."/>
            <person name="Angelini C."/>
            <person name="Antonin V."/>
            <person name="Barry K.W."/>
            <person name="Bougher N.L."/>
            <person name="Buchanan P."/>
            <person name="Buyck B."/>
            <person name="Bense V."/>
            <person name="Catcheside P."/>
            <person name="Chovatia M."/>
            <person name="Cooper J."/>
            <person name="Damon W."/>
            <person name="Desjardin D."/>
            <person name="Finy P."/>
            <person name="Geml J."/>
            <person name="Haridas S."/>
            <person name="Hughes K."/>
            <person name="Justo A."/>
            <person name="Karasinski D."/>
            <person name="Kautmanova I."/>
            <person name="Kiss B."/>
            <person name="Kocsube S."/>
            <person name="Kotiranta H."/>
            <person name="LaButti K.M."/>
            <person name="Lechner B.E."/>
            <person name="Liimatainen K."/>
            <person name="Lipzen A."/>
            <person name="Lukacs Z."/>
            <person name="Mihaltcheva S."/>
            <person name="Morgado L.N."/>
            <person name="Niskanen T."/>
            <person name="Noordeloos M.E."/>
            <person name="Ohm R.A."/>
            <person name="Ortiz-Santana B."/>
            <person name="Ovrebo C."/>
            <person name="Racz N."/>
            <person name="Riley R."/>
            <person name="Savchenko A."/>
            <person name="Shiryaev A."/>
            <person name="Soop K."/>
            <person name="Spirin V."/>
            <person name="Szebenyi C."/>
            <person name="Tomsovsky M."/>
            <person name="Tulloss R.E."/>
            <person name="Uehling J."/>
            <person name="Grigoriev I.V."/>
            <person name="Vagvolgyi C."/>
            <person name="Papp T."/>
            <person name="Martin F.M."/>
            <person name="Miettinen O."/>
            <person name="Hibbett D.S."/>
            <person name="Nagy L.G."/>
        </authorList>
    </citation>
    <scope>NUCLEOTIDE SEQUENCE [LARGE SCALE GENOMIC DNA]</scope>
    <source>
        <strain evidence="1 2">CBS 166.37</strain>
    </source>
</reference>
<evidence type="ECO:0008006" key="3">
    <source>
        <dbReference type="Google" id="ProtNLM"/>
    </source>
</evidence>
<evidence type="ECO:0000313" key="1">
    <source>
        <dbReference type="EMBL" id="TFK33929.1"/>
    </source>
</evidence>
<sequence length="396" mass="45889">MELNNLTISSENTIDLHYDKDYYRKDGDCVILVDHTLFRVHRYLLASDHSAFADMFDIGDEGTLCTLEGDCDTNPLVLHDTIEEFRALCWIYYALPMEIQQQNRHSDVQYVLPLLSIAHKYHFVTTEQWALEILKKHLEGDYDPRLGKSYLWTCPVEYLEYTATVCQRCFPLEDMQKLIEPFWVERISKNSSGAILHKALSLGERLGMQEFQSRLYYQEIIRIEQCIGWCQSWGNDTSSIIDDSRISSFISAALSPKEAERIILGFHMLSEIEQNLLRPNPGLPRTETCGIDDHRGCIEMWDRYWKQGLEEVLFLKISDTLSASQGLFASLEFFRKSDVSSGFPDCGNLITSSMQNQGCRRVAEKIVPKMKADIQRDLPNMFLQLLDQYMNRKLSQ</sequence>
<dbReference type="OrthoDB" id="2886395at2759"/>
<proteinExistence type="predicted"/>
<protein>
    <recommendedName>
        <fullName evidence="3">BTB domain-containing protein</fullName>
    </recommendedName>
</protein>
<accession>A0A5C3LLA8</accession>
<dbReference type="AlphaFoldDB" id="A0A5C3LLA8"/>
<organism evidence="1 2">
    <name type="scientific">Crucibulum laeve</name>
    <dbReference type="NCBI Taxonomy" id="68775"/>
    <lineage>
        <taxon>Eukaryota</taxon>
        <taxon>Fungi</taxon>
        <taxon>Dikarya</taxon>
        <taxon>Basidiomycota</taxon>
        <taxon>Agaricomycotina</taxon>
        <taxon>Agaricomycetes</taxon>
        <taxon>Agaricomycetidae</taxon>
        <taxon>Agaricales</taxon>
        <taxon>Agaricineae</taxon>
        <taxon>Nidulariaceae</taxon>
        <taxon>Crucibulum</taxon>
    </lineage>
</organism>